<dbReference type="EMBL" id="RQEP01000005">
    <property type="protein sequence ID" value="TGK07950.1"/>
    <property type="molecule type" value="Genomic_DNA"/>
</dbReference>
<dbReference type="SUPFAM" id="SSF55729">
    <property type="entry name" value="Acyl-CoA N-acyltransferases (Nat)"/>
    <property type="match status" value="1"/>
</dbReference>
<sequence>MEKFKDSSNLPLPFAIEKSGTLIYCIDYAKNPDLVSGLRTFIKENYISHGYVGFSEDFDSYNDPYSTYFFSTSAEGEVLAVLRLIYKSKSNLLPFEWGFIDGEEKRYGHLGRDVADLNSFIFTRTLDSRKASRCLFGYAAKHMLERGVKKAFGMYDVSNSVIRSIYEKYGAIDSPIYNRQIYFPGYGRMVENKFYVSFWQVIELSFSVLKSLTLLANPIK</sequence>
<protein>
    <recommendedName>
        <fullName evidence="3">GNAT family N-acetyltransferase</fullName>
    </recommendedName>
</protein>
<comment type="caution">
    <text evidence="1">The sequence shown here is derived from an EMBL/GenBank/DDBJ whole genome shotgun (WGS) entry which is preliminary data.</text>
</comment>
<organism evidence="1 2">
    <name type="scientific">Leptospira semungkisensis</name>
    <dbReference type="NCBI Taxonomy" id="2484985"/>
    <lineage>
        <taxon>Bacteria</taxon>
        <taxon>Pseudomonadati</taxon>
        <taxon>Spirochaetota</taxon>
        <taxon>Spirochaetia</taxon>
        <taxon>Leptospirales</taxon>
        <taxon>Leptospiraceae</taxon>
        <taxon>Leptospira</taxon>
    </lineage>
</organism>
<keyword evidence="2" id="KW-1185">Reference proteome</keyword>
<name>A0A4R9GA44_9LEPT</name>
<dbReference type="NCBIfam" id="NF047533">
    <property type="entry name" value="LBL_2463_fam"/>
    <property type="match status" value="1"/>
</dbReference>
<evidence type="ECO:0008006" key="3">
    <source>
        <dbReference type="Google" id="ProtNLM"/>
    </source>
</evidence>
<dbReference type="OrthoDB" id="342672at2"/>
<dbReference type="AlphaFoldDB" id="A0A4R9GA44"/>
<reference evidence="1" key="1">
    <citation type="journal article" date="2019" name="PLoS Negl. Trop. Dis.">
        <title>Revisiting the worldwide diversity of Leptospira species in the environment.</title>
        <authorList>
            <person name="Vincent A.T."/>
            <person name="Schiettekatte O."/>
            <person name="Bourhy P."/>
            <person name="Veyrier F.J."/>
            <person name="Picardeau M."/>
        </authorList>
    </citation>
    <scope>NUCLEOTIDE SEQUENCE [LARGE SCALE GENOMIC DNA]</scope>
    <source>
        <strain evidence="1">SSS9</strain>
    </source>
</reference>
<accession>A0A4R9GA44</accession>
<proteinExistence type="predicted"/>
<evidence type="ECO:0000313" key="2">
    <source>
        <dbReference type="Proteomes" id="UP000297453"/>
    </source>
</evidence>
<evidence type="ECO:0000313" key="1">
    <source>
        <dbReference type="EMBL" id="TGK07950.1"/>
    </source>
</evidence>
<dbReference type="InterPro" id="IPR016181">
    <property type="entry name" value="Acyl_CoA_acyltransferase"/>
</dbReference>
<dbReference type="Proteomes" id="UP000297453">
    <property type="component" value="Unassembled WGS sequence"/>
</dbReference>
<gene>
    <name evidence="1" type="ORF">EHO59_07605</name>
</gene>